<dbReference type="InterPro" id="IPR012431">
    <property type="entry name" value="PDDEXK_10"/>
</dbReference>
<dbReference type="AlphaFoldDB" id="A0A8F5BTF6"/>
<dbReference type="PANTHER" id="PTHR34314:SF7">
    <property type="entry name" value="DUF3782 DOMAIN-CONTAINING PROTEIN"/>
    <property type="match status" value="1"/>
</dbReference>
<dbReference type="PANTHER" id="PTHR34314">
    <property type="entry name" value="CRENARCHAEAL PROTEIN, PUTATIVE-RELATED"/>
    <property type="match status" value="1"/>
</dbReference>
<sequence>MSLEEEIKKVLLNNPSILVDVLTAKPEIVYQVLARITPWQNLATKQDIERLDKEIEETKKIMATKQDIERLDRAINEIKNTMATKQDIERLDKEIEETKKIMATKQELEEIKNVMATKEDLKGMATKEDLKTMATKEDLKGMATKEDLKTMATKEDLKGMATKEDLKTMATKEDLKGMATKEDLKTMATKEDLKRLETIITGLGARWGIMNEDSFRQGVGELLSNSGWKVSREVLYDRDGYVYDEPSDVEYDIVIKDGSVILVEITSSLKRGDLPTIKRKKEFYEKVKNIKVNLVYIITPFIHDRYPERVKAMAKDMGIEIIYPSS</sequence>
<proteinExistence type="predicted"/>
<feature type="coiled-coil region" evidence="1">
    <location>
        <begin position="41"/>
        <end position="121"/>
    </location>
</feature>
<evidence type="ECO:0000256" key="1">
    <source>
        <dbReference type="SAM" id="Coils"/>
    </source>
</evidence>
<dbReference type="Pfam" id="PF07788">
    <property type="entry name" value="PDDEXK_10"/>
    <property type="match status" value="1"/>
</dbReference>
<organism evidence="2 3">
    <name type="scientific">Saccharolobus shibatae</name>
    <dbReference type="NCBI Taxonomy" id="2286"/>
    <lineage>
        <taxon>Archaea</taxon>
        <taxon>Thermoproteota</taxon>
        <taxon>Thermoprotei</taxon>
        <taxon>Sulfolobales</taxon>
        <taxon>Sulfolobaceae</taxon>
        <taxon>Saccharolobus</taxon>
    </lineage>
</organism>
<accession>A0A8F5BTF6</accession>
<evidence type="ECO:0000313" key="2">
    <source>
        <dbReference type="EMBL" id="QXJ30999.1"/>
    </source>
</evidence>
<dbReference type="GeneID" id="65559181"/>
<evidence type="ECO:0000313" key="3">
    <source>
        <dbReference type="Proteomes" id="UP000693941"/>
    </source>
</evidence>
<dbReference type="InterPro" id="IPR024271">
    <property type="entry name" value="DUF3782"/>
</dbReference>
<protein>
    <recommendedName>
        <fullName evidence="4">DUF3782 domain-containing protein</fullName>
    </recommendedName>
</protein>
<keyword evidence="1" id="KW-0175">Coiled coil</keyword>
<gene>
    <name evidence="2" type="ORF">J5U21_00648</name>
</gene>
<name>A0A8F5BTF6_9CREN</name>
<reference evidence="2" key="1">
    <citation type="journal article" date="2021" name="Environ. Microbiol.">
        <title>New insights into the diversity and evolution of the archaeal mobilome from three complete genomes of Saccharolobus shibatae.</title>
        <authorList>
            <person name="Medvedeva S."/>
            <person name="Brandt D."/>
            <person name="Cvirkaite-Krupovic V."/>
            <person name="Liu Y."/>
            <person name="Severinov K."/>
            <person name="Ishino S."/>
            <person name="Ishino Y."/>
            <person name="Prangishvili D."/>
            <person name="Kalinowski J."/>
            <person name="Krupovic M."/>
        </authorList>
    </citation>
    <scope>NUCLEOTIDE SEQUENCE</scope>
    <source>
        <strain evidence="2">BEU9</strain>
    </source>
</reference>
<dbReference type="EMBL" id="CP077715">
    <property type="protein sequence ID" value="QXJ30999.1"/>
    <property type="molecule type" value="Genomic_DNA"/>
</dbReference>
<dbReference type="RefSeq" id="WP_390874179.1">
    <property type="nucleotide sequence ID" value="NZ_CP077715.1"/>
</dbReference>
<dbReference type="Proteomes" id="UP000693941">
    <property type="component" value="Chromosome"/>
</dbReference>
<evidence type="ECO:0008006" key="4">
    <source>
        <dbReference type="Google" id="ProtNLM"/>
    </source>
</evidence>
<dbReference type="Pfam" id="PF12644">
    <property type="entry name" value="DUF3782"/>
    <property type="match status" value="1"/>
</dbReference>